<proteinExistence type="predicted"/>
<accession>A0A2P2QYC3</accession>
<feature type="compositionally biased region" description="Basic residues" evidence="1">
    <location>
        <begin position="11"/>
        <end position="28"/>
    </location>
</feature>
<sequence>MSTKQNPRIKIANKLRKKKRIPKCTNRR</sequence>
<reference evidence="2" key="1">
    <citation type="submission" date="2018-02" db="EMBL/GenBank/DDBJ databases">
        <title>Rhizophora mucronata_Transcriptome.</title>
        <authorList>
            <person name="Meera S.P."/>
            <person name="Sreeshan A."/>
            <person name="Augustine A."/>
        </authorList>
    </citation>
    <scope>NUCLEOTIDE SEQUENCE</scope>
    <source>
        <tissue evidence="2">Leaf</tissue>
    </source>
</reference>
<protein>
    <submittedName>
        <fullName evidence="2">Uncharacterized protein</fullName>
    </submittedName>
</protein>
<dbReference type="EMBL" id="GGEC01091504">
    <property type="protein sequence ID" value="MBX71988.1"/>
    <property type="molecule type" value="Transcribed_RNA"/>
</dbReference>
<feature type="region of interest" description="Disordered" evidence="1">
    <location>
        <begin position="1"/>
        <end position="28"/>
    </location>
</feature>
<dbReference type="AlphaFoldDB" id="A0A2P2QYC3"/>
<name>A0A2P2QYC3_RHIMU</name>
<organism evidence="2">
    <name type="scientific">Rhizophora mucronata</name>
    <name type="common">Asiatic mangrove</name>
    <dbReference type="NCBI Taxonomy" id="61149"/>
    <lineage>
        <taxon>Eukaryota</taxon>
        <taxon>Viridiplantae</taxon>
        <taxon>Streptophyta</taxon>
        <taxon>Embryophyta</taxon>
        <taxon>Tracheophyta</taxon>
        <taxon>Spermatophyta</taxon>
        <taxon>Magnoliopsida</taxon>
        <taxon>eudicotyledons</taxon>
        <taxon>Gunneridae</taxon>
        <taxon>Pentapetalae</taxon>
        <taxon>rosids</taxon>
        <taxon>fabids</taxon>
        <taxon>Malpighiales</taxon>
        <taxon>Rhizophoraceae</taxon>
        <taxon>Rhizophora</taxon>
    </lineage>
</organism>
<evidence type="ECO:0000313" key="2">
    <source>
        <dbReference type="EMBL" id="MBX71988.1"/>
    </source>
</evidence>
<evidence type="ECO:0000256" key="1">
    <source>
        <dbReference type="SAM" id="MobiDB-lite"/>
    </source>
</evidence>